<dbReference type="InterPro" id="IPR003524">
    <property type="entry name" value="PNAcMuramoyl-5peptid_Trfase"/>
</dbReference>
<feature type="binding site" evidence="9">
    <location>
        <position position="226"/>
    </location>
    <ligand>
        <name>Mg(2+)</name>
        <dbReference type="ChEBI" id="CHEBI:18420"/>
    </ligand>
</feature>
<dbReference type="GO" id="GO:0009252">
    <property type="term" value="P:peptidoglycan biosynthetic process"/>
    <property type="evidence" value="ECO:0007669"/>
    <property type="project" value="UniProtKB-UniRule"/>
</dbReference>
<evidence type="ECO:0000313" key="11">
    <source>
        <dbReference type="Proteomes" id="UP000093514"/>
    </source>
</evidence>
<dbReference type="InterPro" id="IPR018480">
    <property type="entry name" value="PNAcMuramoyl-5peptid_Trfase_CS"/>
</dbReference>
<feature type="transmembrane region" description="Helical" evidence="7">
    <location>
        <begin position="222"/>
        <end position="242"/>
    </location>
</feature>
<dbReference type="InterPro" id="IPR000715">
    <property type="entry name" value="Glycosyl_transferase_4"/>
</dbReference>
<evidence type="ECO:0000256" key="9">
    <source>
        <dbReference type="PIRSR" id="PIRSR600715-1"/>
    </source>
</evidence>
<comment type="function">
    <text evidence="7">Catalyzes the initial step of the lipid cycle reactions in the biosynthesis of the cell wall peptidoglycan: transfers peptidoglycan precursor phospho-MurNAc-pentapeptide from UDP-MurNAc-pentapeptide onto the lipid carrier undecaprenyl phosphate, yielding undecaprenyl-pyrophosphoryl-MurNAc-pentapeptide, known as lipid I.</text>
</comment>
<evidence type="ECO:0000256" key="5">
    <source>
        <dbReference type="ARBA" id="ARBA00022989"/>
    </source>
</evidence>
<name>A0A1C0ACN4_9FIRM</name>
<keyword evidence="7" id="KW-1003">Cell membrane</keyword>
<comment type="pathway">
    <text evidence="7">Cell wall biogenesis; peptidoglycan biosynthesis.</text>
</comment>
<dbReference type="PANTHER" id="PTHR22926">
    <property type="entry name" value="PHOSPHO-N-ACETYLMURAMOYL-PENTAPEPTIDE-TRANSFERASE"/>
    <property type="match status" value="1"/>
</dbReference>
<dbReference type="GO" id="GO:0051992">
    <property type="term" value="F:UDP-N-acetylmuramoyl-L-alanyl-D-glutamyl-meso-2,6-diaminopimelyl-D-alanyl-D-alanine:undecaprenyl-phosphate transferase activity"/>
    <property type="evidence" value="ECO:0007669"/>
    <property type="project" value="RHEA"/>
</dbReference>
<accession>A0A1C0ACN4</accession>
<keyword evidence="6 7" id="KW-0472">Membrane</keyword>
<evidence type="ECO:0000256" key="7">
    <source>
        <dbReference type="HAMAP-Rule" id="MF_00038"/>
    </source>
</evidence>
<keyword evidence="7" id="KW-0132">Cell division</keyword>
<dbReference type="RefSeq" id="WP_068715256.1">
    <property type="nucleotide sequence ID" value="NZ_LWDV01000006.1"/>
</dbReference>
<keyword evidence="7 9" id="KW-0460">Magnesium</keyword>
<dbReference type="Proteomes" id="UP000093514">
    <property type="component" value="Unassembled WGS sequence"/>
</dbReference>
<protein>
    <recommendedName>
        <fullName evidence="7 8">Phospho-N-acetylmuramoyl-pentapeptide-transferase</fullName>
        <ecNumber evidence="7 8">2.7.8.13</ecNumber>
    </recommendedName>
    <alternativeName>
        <fullName evidence="7">UDP-MurNAc-pentapeptide phosphotransferase</fullName>
    </alternativeName>
</protein>
<dbReference type="OrthoDB" id="9805475at2"/>
<keyword evidence="7" id="KW-0573">Peptidoglycan synthesis</keyword>
<reference evidence="11" key="1">
    <citation type="submission" date="2016-07" db="EMBL/GenBank/DDBJ databases">
        <authorList>
            <person name="Florea S."/>
            <person name="Webb J.S."/>
            <person name="Jaromczyk J."/>
            <person name="Schardl C.L."/>
        </authorList>
    </citation>
    <scope>NUCLEOTIDE SEQUENCE [LARGE SCALE GENOMIC DNA]</scope>
    <source>
        <strain evidence="11">Z6</strain>
    </source>
</reference>
<dbReference type="AlphaFoldDB" id="A0A1C0ACN4"/>
<dbReference type="PANTHER" id="PTHR22926:SF5">
    <property type="entry name" value="PHOSPHO-N-ACETYLMURAMOYL-PENTAPEPTIDE-TRANSFERASE HOMOLOG"/>
    <property type="match status" value="1"/>
</dbReference>
<dbReference type="EC" id="2.7.8.13" evidence="7 8"/>
<dbReference type="GO" id="GO:0005886">
    <property type="term" value="C:plasma membrane"/>
    <property type="evidence" value="ECO:0007669"/>
    <property type="project" value="UniProtKB-SubCell"/>
</dbReference>
<keyword evidence="3 7" id="KW-0808">Transferase</keyword>
<comment type="caution">
    <text evidence="10">The sequence shown here is derived from an EMBL/GenBank/DDBJ whole genome shotgun (WGS) entry which is preliminary data.</text>
</comment>
<keyword evidence="4 7" id="KW-0812">Transmembrane</keyword>
<feature type="transmembrane region" description="Helical" evidence="7">
    <location>
        <begin position="303"/>
        <end position="323"/>
    </location>
</feature>
<evidence type="ECO:0000256" key="4">
    <source>
        <dbReference type="ARBA" id="ARBA00022692"/>
    </source>
</evidence>
<comment type="cofactor">
    <cofactor evidence="7 9">
        <name>Mg(2+)</name>
        <dbReference type="ChEBI" id="CHEBI:18420"/>
    </cofactor>
</comment>
<dbReference type="GO" id="GO:0071555">
    <property type="term" value="P:cell wall organization"/>
    <property type="evidence" value="ECO:0007669"/>
    <property type="project" value="UniProtKB-KW"/>
</dbReference>
<comment type="subcellular location">
    <subcellularLocation>
        <location evidence="7">Cell membrane</location>
        <topology evidence="7">Multi-pass membrane protein</topology>
    </subcellularLocation>
    <subcellularLocation>
        <location evidence="1">Membrane</location>
        <topology evidence="1">Multi-pass membrane protein</topology>
    </subcellularLocation>
</comment>
<sequence length="326" mass="35226">MIDLIFAATISLVITLLTGPFLINWLRIMKFGQSIRKVGPQSHQKKAGTPTMGGIIIILAVVAATLAMAKISQEVVLALFVLLGYGLVGLLDDSIKIIKKQNEGLTSKQKLLGQIIIAGILAFFVLTRLELGTDILIPYLHKSIDLGKLFIPFVILVLVGASNAVNLTDGLDGLAAGVTIIVTITYAYILYQFGATDLAIFSTAIAGACLGFSWFNSHPAQVFMGDTGSLALGGALAALSVLTKTELFLFIIGGVYVIEATSVMIQVAYFKITRRLYKEGRRVFKMTPIHHHFEKSGWAESKVVVRFWIIAIILSLVGLLGFAKLS</sequence>
<evidence type="ECO:0000313" key="10">
    <source>
        <dbReference type="EMBL" id="OCL28124.1"/>
    </source>
</evidence>
<feature type="transmembrane region" description="Helical" evidence="7">
    <location>
        <begin position="111"/>
        <end position="129"/>
    </location>
</feature>
<dbReference type="GO" id="GO:0046872">
    <property type="term" value="F:metal ion binding"/>
    <property type="evidence" value="ECO:0007669"/>
    <property type="project" value="UniProtKB-KW"/>
</dbReference>
<comment type="similarity">
    <text evidence="2 7">Belongs to the glycosyltransferase 4 family. MraY subfamily.</text>
</comment>
<dbReference type="CDD" id="cd06852">
    <property type="entry name" value="GT_MraY"/>
    <property type="match status" value="1"/>
</dbReference>
<feature type="transmembrane region" description="Helical" evidence="7">
    <location>
        <begin position="149"/>
        <end position="167"/>
    </location>
</feature>
<dbReference type="PROSITE" id="PS01347">
    <property type="entry name" value="MRAY_1"/>
    <property type="match status" value="1"/>
</dbReference>
<keyword evidence="7" id="KW-0131">Cell cycle</keyword>
<keyword evidence="7" id="KW-0961">Cell wall biogenesis/degradation</keyword>
<feature type="transmembrane region" description="Helical" evidence="7">
    <location>
        <begin position="75"/>
        <end position="91"/>
    </location>
</feature>
<evidence type="ECO:0000256" key="2">
    <source>
        <dbReference type="ARBA" id="ARBA00005583"/>
    </source>
</evidence>
<gene>
    <name evidence="7" type="primary">mraY</name>
    <name evidence="10" type="ORF">U472_02735</name>
</gene>
<feature type="transmembrane region" description="Helical" evidence="7">
    <location>
        <begin position="6"/>
        <end position="26"/>
    </location>
</feature>
<dbReference type="GO" id="GO:0008360">
    <property type="term" value="P:regulation of cell shape"/>
    <property type="evidence" value="ECO:0007669"/>
    <property type="project" value="UniProtKB-KW"/>
</dbReference>
<dbReference type="PROSITE" id="PS01348">
    <property type="entry name" value="MRAY_2"/>
    <property type="match status" value="1"/>
</dbReference>
<comment type="catalytic activity">
    <reaction evidence="7">
        <text>UDP-N-acetyl-alpha-D-muramoyl-L-alanyl-gamma-D-glutamyl-meso-2,6-diaminopimeloyl-D-alanyl-D-alanine + di-trans,octa-cis-undecaprenyl phosphate = di-trans,octa-cis-undecaprenyl diphospho-N-acetyl-alpha-D-muramoyl-L-alanyl-D-glutamyl-meso-2,6-diaminopimeloyl-D-alanyl-D-alanine + UMP</text>
        <dbReference type="Rhea" id="RHEA:28386"/>
        <dbReference type="ChEBI" id="CHEBI:57865"/>
        <dbReference type="ChEBI" id="CHEBI:60392"/>
        <dbReference type="ChEBI" id="CHEBI:61386"/>
        <dbReference type="ChEBI" id="CHEBI:61387"/>
        <dbReference type="EC" id="2.7.8.13"/>
    </reaction>
</comment>
<keyword evidence="7" id="KW-0133">Cell shape</keyword>
<dbReference type="NCBIfam" id="TIGR00445">
    <property type="entry name" value="mraY"/>
    <property type="match status" value="1"/>
</dbReference>
<feature type="binding site" evidence="9">
    <location>
        <position position="166"/>
    </location>
    <ligand>
        <name>Mg(2+)</name>
        <dbReference type="ChEBI" id="CHEBI:18420"/>
    </ligand>
</feature>
<dbReference type="GO" id="GO:0051301">
    <property type="term" value="P:cell division"/>
    <property type="evidence" value="ECO:0007669"/>
    <property type="project" value="UniProtKB-KW"/>
</dbReference>
<dbReference type="GO" id="GO:0008963">
    <property type="term" value="F:phospho-N-acetylmuramoyl-pentapeptide-transferase activity"/>
    <property type="evidence" value="ECO:0007669"/>
    <property type="project" value="UniProtKB-UniRule"/>
</dbReference>
<keyword evidence="7 9" id="KW-0479">Metal-binding</keyword>
<evidence type="ECO:0000256" key="6">
    <source>
        <dbReference type="ARBA" id="ARBA00023136"/>
    </source>
</evidence>
<evidence type="ECO:0000256" key="3">
    <source>
        <dbReference type="ARBA" id="ARBA00022679"/>
    </source>
</evidence>
<keyword evidence="11" id="KW-1185">Reference proteome</keyword>
<dbReference type="HAMAP" id="MF_00038">
    <property type="entry name" value="MraY"/>
    <property type="match status" value="1"/>
</dbReference>
<proteinExistence type="inferred from homology"/>
<evidence type="ECO:0000256" key="8">
    <source>
        <dbReference type="NCBIfam" id="TIGR00445"/>
    </source>
</evidence>
<feature type="transmembrane region" description="Helical" evidence="7">
    <location>
        <begin position="47"/>
        <end position="69"/>
    </location>
</feature>
<dbReference type="UniPathway" id="UPA00219"/>
<evidence type="ECO:0000256" key="1">
    <source>
        <dbReference type="ARBA" id="ARBA00004141"/>
    </source>
</evidence>
<dbReference type="EMBL" id="LWDV01000006">
    <property type="protein sequence ID" value="OCL28124.1"/>
    <property type="molecule type" value="Genomic_DNA"/>
</dbReference>
<dbReference type="Pfam" id="PF00953">
    <property type="entry name" value="Glycos_transf_4"/>
    <property type="match status" value="1"/>
</dbReference>
<dbReference type="Pfam" id="PF10555">
    <property type="entry name" value="MraY_sig1"/>
    <property type="match status" value="1"/>
</dbReference>
<feature type="transmembrane region" description="Helical" evidence="7">
    <location>
        <begin position="174"/>
        <end position="192"/>
    </location>
</feature>
<reference evidence="10 11" key="2">
    <citation type="submission" date="2016-08" db="EMBL/GenBank/DDBJ databases">
        <title>Orenia metallireducens sp. nov. strain Z6, a Novel Metal-reducing Firmicute from the Deep Subsurface.</title>
        <authorList>
            <person name="Maxim B.I."/>
            <person name="Kenneth K."/>
            <person name="Flynn T.M."/>
            <person name="Oloughlin E.J."/>
            <person name="Locke R.A."/>
            <person name="Weber J.R."/>
            <person name="Egan S.M."/>
            <person name="Mackie R.I."/>
            <person name="Cann I.K."/>
        </authorList>
    </citation>
    <scope>NUCLEOTIDE SEQUENCE [LARGE SCALE GENOMIC DNA]</scope>
    <source>
        <strain evidence="10 11">Z6</strain>
    </source>
</reference>
<organism evidence="10 11">
    <name type="scientific">Orenia metallireducens</name>
    <dbReference type="NCBI Taxonomy" id="1413210"/>
    <lineage>
        <taxon>Bacteria</taxon>
        <taxon>Bacillati</taxon>
        <taxon>Bacillota</taxon>
        <taxon>Clostridia</taxon>
        <taxon>Halanaerobiales</taxon>
        <taxon>Halobacteroidaceae</taxon>
        <taxon>Orenia</taxon>
    </lineage>
</organism>
<keyword evidence="5 7" id="KW-1133">Transmembrane helix</keyword>
<feature type="transmembrane region" description="Helical" evidence="7">
    <location>
        <begin position="248"/>
        <end position="272"/>
    </location>
</feature>